<dbReference type="KEGG" id="tmn:UCRPA7_5437"/>
<dbReference type="GeneID" id="19325992"/>
<dbReference type="RefSeq" id="XP_007916175.1">
    <property type="nucleotide sequence ID" value="XM_007917984.1"/>
</dbReference>
<proteinExistence type="predicted"/>
<feature type="region of interest" description="Disordered" evidence="2">
    <location>
        <begin position="363"/>
        <end position="412"/>
    </location>
</feature>
<feature type="compositionally biased region" description="Acidic residues" evidence="2">
    <location>
        <begin position="374"/>
        <end position="400"/>
    </location>
</feature>
<evidence type="ECO:0000256" key="2">
    <source>
        <dbReference type="SAM" id="MobiDB-lite"/>
    </source>
</evidence>
<evidence type="ECO:0000313" key="3">
    <source>
        <dbReference type="EMBL" id="EON98988.1"/>
    </source>
</evidence>
<dbReference type="Proteomes" id="UP000014074">
    <property type="component" value="Unassembled WGS sequence"/>
</dbReference>
<organism evidence="3 4">
    <name type="scientific">Phaeoacremonium minimum (strain UCR-PA7)</name>
    <name type="common">Esca disease fungus</name>
    <name type="synonym">Togninia minima</name>
    <dbReference type="NCBI Taxonomy" id="1286976"/>
    <lineage>
        <taxon>Eukaryota</taxon>
        <taxon>Fungi</taxon>
        <taxon>Dikarya</taxon>
        <taxon>Ascomycota</taxon>
        <taxon>Pezizomycotina</taxon>
        <taxon>Sordariomycetes</taxon>
        <taxon>Sordariomycetidae</taxon>
        <taxon>Togniniales</taxon>
        <taxon>Togniniaceae</taxon>
        <taxon>Phaeoacremonium</taxon>
    </lineage>
</organism>
<feature type="coiled-coil region" evidence="1">
    <location>
        <begin position="311"/>
        <end position="338"/>
    </location>
</feature>
<gene>
    <name evidence="3" type="ORF">UCRPA7_5437</name>
</gene>
<sequence>MVVDSATRRRVYVYCRPIFTSGNNAQLRKRKKIKQVIKANKRLLQSLLGDMSEKTLVETLHDLLNKNIFSSEFCAKVEFPSLFRSSPLREVQRQTSELNAARSTAVVLDEIASQDGERQSLEIVEEGPVDGVYLDSAGDIGAEEDVPGILVEKPSAPEKLPSLYPSYLPYQAQHLIFNKTQQVLEECCFEFAANVLPSVLQQKKWECPAAVELTQWTKLFRSKQTKSRLQGHFVDMHTEEFEEVLTRVAELRHTAVHRLTTTARGISRLLESSVKLAQALHDNLRAAQLQELLSDVDSQIQAMELYKNVLEDTTSRKLEEIQRKREELDKMEKDLVEGMLTDDTDRKILIGRLLEESVTHIFSKQEQGLKREGEECEDEENGENENDDDDDDEGEDEDEDKKDPDTLINCTN</sequence>
<dbReference type="eggNOG" id="ENOG502SHBR">
    <property type="taxonomic scope" value="Eukaryota"/>
</dbReference>
<keyword evidence="1" id="KW-0175">Coiled coil</keyword>
<keyword evidence="4" id="KW-1185">Reference proteome</keyword>
<dbReference type="HOGENOM" id="CLU_033910_2_0_1"/>
<protein>
    <submittedName>
        <fullName evidence="3">Putative ubiquinol-cytochrome-c reductase cytochrome c1 protein</fullName>
    </submittedName>
</protein>
<name>R8BI37_PHAM7</name>
<dbReference type="EMBL" id="KB933181">
    <property type="protein sequence ID" value="EON98988.1"/>
    <property type="molecule type" value="Genomic_DNA"/>
</dbReference>
<evidence type="ECO:0000256" key="1">
    <source>
        <dbReference type="SAM" id="Coils"/>
    </source>
</evidence>
<evidence type="ECO:0000313" key="4">
    <source>
        <dbReference type="Proteomes" id="UP000014074"/>
    </source>
</evidence>
<dbReference type="OrthoDB" id="5324651at2759"/>
<reference evidence="4" key="1">
    <citation type="journal article" date="2013" name="Genome Announc.">
        <title>Draft genome sequence of the ascomycete Phaeoacremonium aleophilum strain UCR-PA7, a causal agent of the esca disease complex in grapevines.</title>
        <authorList>
            <person name="Blanco-Ulate B."/>
            <person name="Rolshausen P."/>
            <person name="Cantu D."/>
        </authorList>
    </citation>
    <scope>NUCLEOTIDE SEQUENCE [LARGE SCALE GENOMIC DNA]</scope>
    <source>
        <strain evidence="4">UCR-PA7</strain>
    </source>
</reference>
<accession>R8BI37</accession>
<dbReference type="AlphaFoldDB" id="R8BI37"/>